<protein>
    <submittedName>
        <fullName evidence="3">Cadherin-23</fullName>
    </submittedName>
</protein>
<feature type="compositionally biased region" description="Basic and acidic residues" evidence="1">
    <location>
        <begin position="7"/>
        <end position="41"/>
    </location>
</feature>
<dbReference type="InterPro" id="IPR015919">
    <property type="entry name" value="Cadherin-like_sf"/>
</dbReference>
<keyword evidence="4" id="KW-1185">Reference proteome</keyword>
<dbReference type="Proteomes" id="UP001054945">
    <property type="component" value="Unassembled WGS sequence"/>
</dbReference>
<keyword evidence="2" id="KW-0472">Membrane</keyword>
<organism evidence="3 4">
    <name type="scientific">Caerostris extrusa</name>
    <name type="common">Bark spider</name>
    <name type="synonym">Caerostris bankana</name>
    <dbReference type="NCBI Taxonomy" id="172846"/>
    <lineage>
        <taxon>Eukaryota</taxon>
        <taxon>Metazoa</taxon>
        <taxon>Ecdysozoa</taxon>
        <taxon>Arthropoda</taxon>
        <taxon>Chelicerata</taxon>
        <taxon>Arachnida</taxon>
        <taxon>Araneae</taxon>
        <taxon>Araneomorphae</taxon>
        <taxon>Entelegynae</taxon>
        <taxon>Araneoidea</taxon>
        <taxon>Araneidae</taxon>
        <taxon>Caerostris</taxon>
    </lineage>
</organism>
<evidence type="ECO:0000313" key="3">
    <source>
        <dbReference type="EMBL" id="GIY03170.1"/>
    </source>
</evidence>
<feature type="transmembrane region" description="Helical" evidence="2">
    <location>
        <begin position="270"/>
        <end position="299"/>
    </location>
</feature>
<name>A0AAV4Q582_CAEEX</name>
<keyword evidence="2" id="KW-0812">Transmembrane</keyword>
<proteinExistence type="predicted"/>
<dbReference type="AlphaFoldDB" id="A0AAV4Q582"/>
<feature type="region of interest" description="Disordered" evidence="1">
    <location>
        <begin position="1"/>
        <end position="41"/>
    </location>
</feature>
<comment type="caution">
    <text evidence="3">The sequence shown here is derived from an EMBL/GenBank/DDBJ whole genome shotgun (WGS) entry which is preliminary data.</text>
</comment>
<evidence type="ECO:0000256" key="2">
    <source>
        <dbReference type="SAM" id="Phobius"/>
    </source>
</evidence>
<evidence type="ECO:0000256" key="1">
    <source>
        <dbReference type="SAM" id="MobiDB-lite"/>
    </source>
</evidence>
<gene>
    <name evidence="3" type="primary">CDH23_0</name>
    <name evidence="3" type="ORF">CEXT_172771</name>
</gene>
<accession>A0AAV4Q582</accession>
<dbReference type="SUPFAM" id="SSF49313">
    <property type="entry name" value="Cadherin-like"/>
    <property type="match status" value="1"/>
</dbReference>
<sequence>MGGAKLPPDEARRRRLESARRSRQKSEVKQKIREAERKRRLEKRMEKSSLVSYTFMSPGKKQVFVRPFHQKTTIRGWSVGPIYGILPHKLTGKVMRMDIQCCIPSTDENVDMDVFHVNPETGVISNNEPLGKYVGGHFDITVEARSSPDARFVAYANVKIYILQDRDLLKFVFYKRPNEVREIIPDFEKALKEAVAQPISLNIYDTNFYARNDGSLDFESTSSCFQLLENDVIIEPKESHEDFEQRQNLPSFVNCIQIINCASSREAYRMLWSEIVVCVIAAVMAFVSFILCILICTMYSNYTKKLKRMSYCKYVNPLEVHSVYLTENGGHPPLSPAEQKRIYEWQEMNAPLADAASFKSYPTLR</sequence>
<evidence type="ECO:0000313" key="4">
    <source>
        <dbReference type="Proteomes" id="UP001054945"/>
    </source>
</evidence>
<keyword evidence="2" id="KW-1133">Transmembrane helix</keyword>
<dbReference type="GO" id="GO:0005509">
    <property type="term" value="F:calcium ion binding"/>
    <property type="evidence" value="ECO:0007669"/>
    <property type="project" value="InterPro"/>
</dbReference>
<dbReference type="GO" id="GO:0016020">
    <property type="term" value="C:membrane"/>
    <property type="evidence" value="ECO:0007669"/>
    <property type="project" value="InterPro"/>
</dbReference>
<reference evidence="3 4" key="1">
    <citation type="submission" date="2021-06" db="EMBL/GenBank/DDBJ databases">
        <title>Caerostris extrusa draft genome.</title>
        <authorList>
            <person name="Kono N."/>
            <person name="Arakawa K."/>
        </authorList>
    </citation>
    <scope>NUCLEOTIDE SEQUENCE [LARGE SCALE GENOMIC DNA]</scope>
</reference>
<dbReference type="EMBL" id="BPLR01005551">
    <property type="protein sequence ID" value="GIY03170.1"/>
    <property type="molecule type" value="Genomic_DNA"/>
</dbReference>
<dbReference type="CDD" id="cd11304">
    <property type="entry name" value="Cadherin_repeat"/>
    <property type="match status" value="1"/>
</dbReference>